<keyword evidence="3" id="KW-1185">Reference proteome</keyword>
<organism evidence="2 3">
    <name type="scientific">Mytilus coruscus</name>
    <name type="common">Sea mussel</name>
    <dbReference type="NCBI Taxonomy" id="42192"/>
    <lineage>
        <taxon>Eukaryota</taxon>
        <taxon>Metazoa</taxon>
        <taxon>Spiralia</taxon>
        <taxon>Lophotrochozoa</taxon>
        <taxon>Mollusca</taxon>
        <taxon>Bivalvia</taxon>
        <taxon>Autobranchia</taxon>
        <taxon>Pteriomorphia</taxon>
        <taxon>Mytilida</taxon>
        <taxon>Mytiloidea</taxon>
        <taxon>Mytilidae</taxon>
        <taxon>Mytilinae</taxon>
        <taxon>Mytilus</taxon>
    </lineage>
</organism>
<evidence type="ECO:0000313" key="3">
    <source>
        <dbReference type="Proteomes" id="UP000507470"/>
    </source>
</evidence>
<gene>
    <name evidence="2" type="ORF">MCOR_22459</name>
</gene>
<dbReference type="Proteomes" id="UP000507470">
    <property type="component" value="Unassembled WGS sequence"/>
</dbReference>
<name>A0A6J8BU78_MYTCO</name>
<feature type="domain" description="Reverse transcriptase" evidence="1">
    <location>
        <begin position="150"/>
        <end position="406"/>
    </location>
</feature>
<reference evidence="2 3" key="1">
    <citation type="submission" date="2020-06" db="EMBL/GenBank/DDBJ databases">
        <authorList>
            <person name="Li R."/>
            <person name="Bekaert M."/>
        </authorList>
    </citation>
    <scope>NUCLEOTIDE SEQUENCE [LARGE SCALE GENOMIC DNA]</scope>
    <source>
        <strain evidence="3">wild</strain>
    </source>
</reference>
<dbReference type="SUPFAM" id="SSF56672">
    <property type="entry name" value="DNA/RNA polymerases"/>
    <property type="match status" value="1"/>
</dbReference>
<dbReference type="AlphaFoldDB" id="A0A6J8BU78"/>
<sequence>MGNFQIWNQEISTAYKEMKTANLQWYEAGKPSSNCNAISKKKENKQNFRRVYRTELAMKNSQLKEKIMNTRTKDTKIFHMLIDKQRKSLRGNIQDLHVDDEILTGEDNIMEGFRKHFANLAVPTRDEDFNYKNEDEIKYEMDIITELTNNSYIKEPTKDLLKTGLLSPVFKNKGSIVEIKNHLGMTVLPVFCKIIEAILKLRIRPISIPLQCTLLRGFTQNSAPLNASFILEEVYRESLDLGQLMKIVILDAKSAFDVVVHQNLMHNLYHRGIHNRHWNLIDNLHKHASSVVNLNGKISNEYLILQGVRQGGILSADLYKIYIDPLLHHLQQERLESKISHIPTAYADDVTLNTTDPNEEHILLNMAYEYSCNEHYKLQPQTRDVEWKNKKLLPLDDNVSYSGDVEWQNKKLLPLDDDTSSIIVFVAKVPVVVSRVLSKRDQKSIGRKGGTFERQIRLTPYMKYIWSPRVVD</sequence>
<dbReference type="InterPro" id="IPR043502">
    <property type="entry name" value="DNA/RNA_pol_sf"/>
</dbReference>
<dbReference type="Pfam" id="PF00078">
    <property type="entry name" value="RVT_1"/>
    <property type="match status" value="1"/>
</dbReference>
<accession>A0A6J8BU78</accession>
<dbReference type="InterPro" id="IPR000477">
    <property type="entry name" value="RT_dom"/>
</dbReference>
<evidence type="ECO:0000313" key="2">
    <source>
        <dbReference type="EMBL" id="CAC5387086.1"/>
    </source>
</evidence>
<dbReference type="PROSITE" id="PS50878">
    <property type="entry name" value="RT_POL"/>
    <property type="match status" value="1"/>
</dbReference>
<dbReference type="EMBL" id="CACVKT020003965">
    <property type="protein sequence ID" value="CAC5387086.1"/>
    <property type="molecule type" value="Genomic_DNA"/>
</dbReference>
<protein>
    <recommendedName>
        <fullName evidence="1">Reverse transcriptase domain-containing protein</fullName>
    </recommendedName>
</protein>
<proteinExistence type="predicted"/>
<dbReference type="OrthoDB" id="6208130at2759"/>
<evidence type="ECO:0000259" key="1">
    <source>
        <dbReference type="PROSITE" id="PS50878"/>
    </source>
</evidence>
<dbReference type="PANTHER" id="PTHR19446">
    <property type="entry name" value="REVERSE TRANSCRIPTASES"/>
    <property type="match status" value="1"/>
</dbReference>